<dbReference type="GO" id="GO:0006355">
    <property type="term" value="P:regulation of DNA-templated transcription"/>
    <property type="evidence" value="ECO:0007669"/>
    <property type="project" value="InterPro"/>
</dbReference>
<dbReference type="Pfam" id="PF01853">
    <property type="entry name" value="MOZ_SAS"/>
    <property type="match status" value="1"/>
</dbReference>
<dbReference type="GO" id="GO:0035267">
    <property type="term" value="C:NuA4 histone acetyltransferase complex"/>
    <property type="evidence" value="ECO:0007669"/>
    <property type="project" value="TreeGrafter"/>
</dbReference>
<feature type="domain" description="MYST-type HAT" evidence="17">
    <location>
        <begin position="129"/>
        <end position="357"/>
    </location>
</feature>
<evidence type="ECO:0000256" key="12">
    <source>
        <dbReference type="ARBA" id="ARBA00023204"/>
    </source>
</evidence>
<comment type="similarity">
    <text evidence="2">Belongs to the MYST (SAS/MOZ) family.</text>
</comment>
<dbReference type="Pfam" id="PF17772">
    <property type="entry name" value="zf-MYST"/>
    <property type="match status" value="1"/>
</dbReference>
<evidence type="ECO:0000256" key="15">
    <source>
        <dbReference type="PIRSR" id="PIRSR602717-51"/>
    </source>
</evidence>
<dbReference type="CDD" id="cd04301">
    <property type="entry name" value="NAT_SF"/>
    <property type="match status" value="1"/>
</dbReference>
<protein>
    <recommendedName>
        <fullName evidence="3">histone acetyltransferase</fullName>
        <ecNumber evidence="3">2.3.1.48</ecNumber>
    </recommendedName>
</protein>
<evidence type="ECO:0000256" key="10">
    <source>
        <dbReference type="ARBA" id="ARBA00023015"/>
    </source>
</evidence>
<dbReference type="GO" id="GO:0000724">
    <property type="term" value="P:double-strand break repair via homologous recombination"/>
    <property type="evidence" value="ECO:0007669"/>
    <property type="project" value="TreeGrafter"/>
</dbReference>
<feature type="region of interest" description="Disordered" evidence="16">
    <location>
        <begin position="68"/>
        <end position="121"/>
    </location>
</feature>
<dbReference type="FunFam" id="3.40.630.30:FF:000002">
    <property type="entry name" value="Histone acetyltransferase"/>
    <property type="match status" value="1"/>
</dbReference>
<feature type="active site" description="Proton donor/acceptor" evidence="15">
    <location>
        <position position="305"/>
    </location>
</feature>
<keyword evidence="6" id="KW-0227">DNA damage</keyword>
<dbReference type="InterPro" id="IPR016181">
    <property type="entry name" value="Acyl_CoA_acyltransferase"/>
</dbReference>
<dbReference type="InterPro" id="IPR050603">
    <property type="entry name" value="MYST_HAT"/>
</dbReference>
<dbReference type="GO" id="GO:0008270">
    <property type="term" value="F:zinc ion binding"/>
    <property type="evidence" value="ECO:0007669"/>
    <property type="project" value="UniProtKB-KW"/>
</dbReference>
<keyword evidence="5" id="KW-0479">Metal-binding</keyword>
<dbReference type="Gene3D" id="2.30.30.140">
    <property type="match status" value="1"/>
</dbReference>
<dbReference type="GO" id="GO:0046972">
    <property type="term" value="F:histone H4K16 acetyltransferase activity"/>
    <property type="evidence" value="ECO:0007669"/>
    <property type="project" value="TreeGrafter"/>
</dbReference>
<evidence type="ECO:0000256" key="16">
    <source>
        <dbReference type="SAM" id="MobiDB-lite"/>
    </source>
</evidence>
<sequence length="357" mass="41988">MSHKLGPIIYLEGLCHKAFMDISNQWTDGEVLAKREKDGKTVYYVHYLDYNRRLDEWIPEDKIDFTSNQSRRDTKTPLSSEKGRNRNKRFPKKRKSQVQEETQGQENSNSSTPRGSGSLNLVGADDIVTRVRNIEEVELGRHRIRPWYFSPYPEEFTLLPRVYLCEFCLKYLRSDTTLRNHLKKCPFQYPPGTEIYRKDKLSVFEMDGKKQKIYSQNLCLLAKLFLDHKSLYYDTEPFLFYVFTECDSYGCHIVGYFSKEKKSFEDYNVACILVLPPYQRKGYGRLMIEFSYELSKMEGKVGTPEKPLSDLGLLSYRSYWKQTILEILVNLEKESQDHPQISVMCSPVPLFRYSFNG</sequence>
<proteinExistence type="inferred from homology"/>
<feature type="compositionally biased region" description="Basic residues" evidence="16">
    <location>
        <begin position="85"/>
        <end position="96"/>
    </location>
</feature>
<dbReference type="GO" id="GO:0005634">
    <property type="term" value="C:nucleus"/>
    <property type="evidence" value="ECO:0007669"/>
    <property type="project" value="UniProtKB-SubCell"/>
</dbReference>
<evidence type="ECO:0000256" key="8">
    <source>
        <dbReference type="ARBA" id="ARBA00022833"/>
    </source>
</evidence>
<dbReference type="EMBL" id="KL363292">
    <property type="protein sequence ID" value="KFD48506.1"/>
    <property type="molecule type" value="Genomic_DNA"/>
</dbReference>
<organism evidence="18 19">
    <name type="scientific">Trichuris suis</name>
    <name type="common">pig whipworm</name>
    <dbReference type="NCBI Taxonomy" id="68888"/>
    <lineage>
        <taxon>Eukaryota</taxon>
        <taxon>Metazoa</taxon>
        <taxon>Ecdysozoa</taxon>
        <taxon>Nematoda</taxon>
        <taxon>Enoplea</taxon>
        <taxon>Dorylaimia</taxon>
        <taxon>Trichinellida</taxon>
        <taxon>Trichuridae</taxon>
        <taxon>Trichuris</taxon>
    </lineage>
</organism>
<comment type="subcellular location">
    <subcellularLocation>
        <location evidence="1">Nucleus</location>
    </subcellularLocation>
</comment>
<dbReference type="Gene3D" id="1.10.10.10">
    <property type="entry name" value="Winged helix-like DNA-binding domain superfamily/Winged helix DNA-binding domain"/>
    <property type="match status" value="1"/>
</dbReference>
<dbReference type="SUPFAM" id="SSF55729">
    <property type="entry name" value="Acyl-CoA N-acyltransferases (Nat)"/>
    <property type="match status" value="1"/>
</dbReference>
<evidence type="ECO:0000256" key="6">
    <source>
        <dbReference type="ARBA" id="ARBA00022763"/>
    </source>
</evidence>
<dbReference type="Pfam" id="PF11717">
    <property type="entry name" value="Tudor-knot"/>
    <property type="match status" value="1"/>
</dbReference>
<accession>A0A085LU60</accession>
<dbReference type="Proteomes" id="UP000030764">
    <property type="component" value="Unassembled WGS sequence"/>
</dbReference>
<evidence type="ECO:0000256" key="3">
    <source>
        <dbReference type="ARBA" id="ARBA00013184"/>
    </source>
</evidence>
<keyword evidence="8" id="KW-0862">Zinc</keyword>
<dbReference type="SMART" id="SM00298">
    <property type="entry name" value="CHROMO"/>
    <property type="match status" value="1"/>
</dbReference>
<keyword evidence="9" id="KW-0007">Acetylation</keyword>
<evidence type="ECO:0000259" key="17">
    <source>
        <dbReference type="PROSITE" id="PS51726"/>
    </source>
</evidence>
<dbReference type="InterPro" id="IPR000953">
    <property type="entry name" value="Chromo/chromo_shadow_dom"/>
</dbReference>
<evidence type="ECO:0000256" key="1">
    <source>
        <dbReference type="ARBA" id="ARBA00004123"/>
    </source>
</evidence>
<dbReference type="InterPro" id="IPR025995">
    <property type="entry name" value="Tudor-knot"/>
</dbReference>
<evidence type="ECO:0000256" key="7">
    <source>
        <dbReference type="ARBA" id="ARBA00022771"/>
    </source>
</evidence>
<keyword evidence="11" id="KW-0804">Transcription</keyword>
<keyword evidence="14" id="KW-0012">Acyltransferase</keyword>
<evidence type="ECO:0000313" key="18">
    <source>
        <dbReference type="EMBL" id="KFD48506.1"/>
    </source>
</evidence>
<evidence type="ECO:0000256" key="5">
    <source>
        <dbReference type="ARBA" id="ARBA00022723"/>
    </source>
</evidence>
<dbReference type="InterPro" id="IPR040706">
    <property type="entry name" value="Zf-MYST"/>
</dbReference>
<evidence type="ECO:0000256" key="14">
    <source>
        <dbReference type="ARBA" id="ARBA00023315"/>
    </source>
</evidence>
<dbReference type="EC" id="2.3.1.48" evidence="3"/>
<evidence type="ECO:0000256" key="11">
    <source>
        <dbReference type="ARBA" id="ARBA00023163"/>
    </source>
</evidence>
<dbReference type="PROSITE" id="PS51726">
    <property type="entry name" value="MYST_HAT"/>
    <property type="match status" value="1"/>
</dbReference>
<name>A0A085LU60_9BILA</name>
<reference evidence="18 19" key="1">
    <citation type="journal article" date="2014" name="Nat. Genet.">
        <title>Genome and transcriptome of the porcine whipworm Trichuris suis.</title>
        <authorList>
            <person name="Jex A.R."/>
            <person name="Nejsum P."/>
            <person name="Schwarz E.M."/>
            <person name="Hu L."/>
            <person name="Young N.D."/>
            <person name="Hall R.S."/>
            <person name="Korhonen P.K."/>
            <person name="Liao S."/>
            <person name="Thamsborg S."/>
            <person name="Xia J."/>
            <person name="Xu P."/>
            <person name="Wang S."/>
            <person name="Scheerlinck J.P."/>
            <person name="Hofmann A."/>
            <person name="Sternberg P.W."/>
            <person name="Wang J."/>
            <person name="Gasser R.B."/>
        </authorList>
    </citation>
    <scope>NUCLEOTIDE SEQUENCE [LARGE SCALE GENOMIC DNA]</scope>
    <source>
        <strain evidence="18">DCEP-RM93M</strain>
    </source>
</reference>
<dbReference type="Gene3D" id="3.40.630.30">
    <property type="match status" value="1"/>
</dbReference>
<dbReference type="Gene3D" id="3.30.60.60">
    <property type="entry name" value="N-acetyl transferase-like"/>
    <property type="match status" value="1"/>
</dbReference>
<evidence type="ECO:0000256" key="9">
    <source>
        <dbReference type="ARBA" id="ARBA00022990"/>
    </source>
</evidence>
<gene>
    <name evidence="18" type="ORF">M513_10640</name>
</gene>
<keyword evidence="10" id="KW-0805">Transcription regulation</keyword>
<keyword evidence="12" id="KW-0234">DNA repair</keyword>
<evidence type="ECO:0000256" key="4">
    <source>
        <dbReference type="ARBA" id="ARBA00022679"/>
    </source>
</evidence>
<dbReference type="AlphaFoldDB" id="A0A085LU60"/>
<dbReference type="PANTHER" id="PTHR10615">
    <property type="entry name" value="HISTONE ACETYLTRANSFERASE"/>
    <property type="match status" value="1"/>
</dbReference>
<keyword evidence="7" id="KW-0863">Zinc-finger</keyword>
<dbReference type="InterPro" id="IPR036388">
    <property type="entry name" value="WH-like_DNA-bd_sf"/>
</dbReference>
<feature type="compositionally biased region" description="Polar residues" evidence="16">
    <location>
        <begin position="99"/>
        <end position="119"/>
    </location>
</feature>
<dbReference type="PANTHER" id="PTHR10615:SF219">
    <property type="entry name" value="HISTONE ACETYLTRANSFERASE KAT5"/>
    <property type="match status" value="1"/>
</dbReference>
<evidence type="ECO:0000313" key="19">
    <source>
        <dbReference type="Proteomes" id="UP000030764"/>
    </source>
</evidence>
<keyword evidence="13" id="KW-0539">Nucleus</keyword>
<dbReference type="SUPFAM" id="SSF54160">
    <property type="entry name" value="Chromo domain-like"/>
    <property type="match status" value="1"/>
</dbReference>
<keyword evidence="4" id="KW-0808">Transferase</keyword>
<dbReference type="InterPro" id="IPR002717">
    <property type="entry name" value="HAT_MYST-type"/>
</dbReference>
<evidence type="ECO:0000256" key="13">
    <source>
        <dbReference type="ARBA" id="ARBA00023242"/>
    </source>
</evidence>
<keyword evidence="19" id="KW-1185">Reference proteome</keyword>
<dbReference type="InterPro" id="IPR016197">
    <property type="entry name" value="Chromo-like_dom_sf"/>
</dbReference>
<evidence type="ECO:0000256" key="2">
    <source>
        <dbReference type="ARBA" id="ARBA00010107"/>
    </source>
</evidence>
<dbReference type="FunFam" id="3.30.60.60:FF:000001">
    <property type="entry name" value="Histone acetyltransferase"/>
    <property type="match status" value="1"/>
</dbReference>